<sequence length="109" mass="11844">MGDQYRVDLSALEDTVRKLNGIIKDLGNAHADTRYKTSLSPNALGADAPGATFLEARKLTEAHTEMKTHIEEIVQHLNDVMGKFGTNTRKAHGNYQDQEAATAGSMSGE</sequence>
<feature type="compositionally biased region" description="Polar residues" evidence="1">
    <location>
        <begin position="95"/>
        <end position="109"/>
    </location>
</feature>
<protein>
    <submittedName>
        <fullName evidence="2">Uncharacterized protein</fullName>
    </submittedName>
</protein>
<evidence type="ECO:0000313" key="2">
    <source>
        <dbReference type="EMBL" id="TSB40260.1"/>
    </source>
</evidence>
<evidence type="ECO:0000313" key="3">
    <source>
        <dbReference type="Proteomes" id="UP000320888"/>
    </source>
</evidence>
<dbReference type="EMBL" id="VKLS01000148">
    <property type="protein sequence ID" value="TSB40260.1"/>
    <property type="molecule type" value="Genomic_DNA"/>
</dbReference>
<feature type="region of interest" description="Disordered" evidence="1">
    <location>
        <begin position="85"/>
        <end position="109"/>
    </location>
</feature>
<dbReference type="RefSeq" id="WP_143942857.1">
    <property type="nucleotide sequence ID" value="NZ_VKLS01000148.1"/>
</dbReference>
<proteinExistence type="predicted"/>
<accession>A0A553ZFT3</accession>
<dbReference type="AlphaFoldDB" id="A0A553ZFT3"/>
<name>A0A553ZFT3_9ACTN</name>
<comment type="caution">
    <text evidence="2">The sequence shown here is derived from an EMBL/GenBank/DDBJ whole genome shotgun (WGS) entry which is preliminary data.</text>
</comment>
<reference evidence="2 3" key="1">
    <citation type="submission" date="2019-07" db="EMBL/GenBank/DDBJ databases">
        <title>Draft genome for Streptomyces benahoarensis MZ03-48.</title>
        <authorList>
            <person name="Gonzalez-Pimentel J.L."/>
        </authorList>
    </citation>
    <scope>NUCLEOTIDE SEQUENCE [LARGE SCALE GENOMIC DNA]</scope>
    <source>
        <strain evidence="2 3">MZ03-48</strain>
    </source>
</reference>
<evidence type="ECO:0000256" key="1">
    <source>
        <dbReference type="SAM" id="MobiDB-lite"/>
    </source>
</evidence>
<keyword evidence="3" id="KW-1185">Reference proteome</keyword>
<dbReference type="Proteomes" id="UP000320888">
    <property type="component" value="Unassembled WGS sequence"/>
</dbReference>
<dbReference type="OrthoDB" id="4267449at2"/>
<gene>
    <name evidence="2" type="ORF">FNZ23_14240</name>
</gene>
<organism evidence="2 3">
    <name type="scientific">Streptomyces benahoarensis</name>
    <dbReference type="NCBI Taxonomy" id="2595054"/>
    <lineage>
        <taxon>Bacteria</taxon>
        <taxon>Bacillati</taxon>
        <taxon>Actinomycetota</taxon>
        <taxon>Actinomycetes</taxon>
        <taxon>Kitasatosporales</taxon>
        <taxon>Streptomycetaceae</taxon>
        <taxon>Streptomyces</taxon>
    </lineage>
</organism>